<feature type="compositionally biased region" description="Pro residues" evidence="1">
    <location>
        <begin position="233"/>
        <end position="245"/>
    </location>
</feature>
<reference evidence="2 3" key="1">
    <citation type="journal article" date="2008" name="Nat. Biotechnol.">
        <title>Genome sequencing and analysis of the filamentous fungus Penicillium chrysogenum.</title>
        <authorList>
            <person name="van den Berg M.A."/>
            <person name="Albang R."/>
            <person name="Albermann K."/>
            <person name="Badger J.H."/>
            <person name="Daran J.-M."/>
            <person name="Driessen A.J.M."/>
            <person name="Garcia-Estrada C."/>
            <person name="Fedorova N.D."/>
            <person name="Harris D.M."/>
            <person name="Heijne W.H.M."/>
            <person name="Joardar V.S."/>
            <person name="Kiel J.A.K.W."/>
            <person name="Kovalchuk A."/>
            <person name="Martin J.F."/>
            <person name="Nierman W.C."/>
            <person name="Nijland J.G."/>
            <person name="Pronk J.T."/>
            <person name="Roubos J.A."/>
            <person name="van der Klei I.J."/>
            <person name="van Peij N.N.M.E."/>
            <person name="Veenhuis M."/>
            <person name="von Doehren H."/>
            <person name="Wagner C."/>
            <person name="Wortman J.R."/>
            <person name="Bovenberg R.A.L."/>
        </authorList>
    </citation>
    <scope>NUCLEOTIDE SEQUENCE [LARGE SCALE GENOMIC DNA]</scope>
    <source>
        <strain evidence="3">ATCC 28089 / DSM 1075 / NRRL 1951 / Wisconsin 54-1255</strain>
    </source>
</reference>
<feature type="compositionally biased region" description="Polar residues" evidence="1">
    <location>
        <begin position="615"/>
        <end position="632"/>
    </location>
</feature>
<feature type="region of interest" description="Disordered" evidence="1">
    <location>
        <begin position="371"/>
        <end position="396"/>
    </location>
</feature>
<protein>
    <submittedName>
        <fullName evidence="2">Pc22g16030 protein</fullName>
    </submittedName>
</protein>
<name>B6HQP8_PENRW</name>
<gene>
    <name evidence="2" type="ORF">Pc22g16030</name>
    <name evidence="2" type="ORF">PCH_Pc22g16030</name>
</gene>
<dbReference type="HOGENOM" id="CLU_347835_0_0_1"/>
<feature type="region of interest" description="Disordered" evidence="1">
    <location>
        <begin position="232"/>
        <end position="253"/>
    </location>
</feature>
<dbReference type="BioCyc" id="PCHR:PC22G16030-MONOMER"/>
<organism evidence="2 3">
    <name type="scientific">Penicillium rubens (strain ATCC 28089 / DSM 1075 / NRRL 1951 / Wisconsin 54-1255)</name>
    <name type="common">Penicillium chrysogenum</name>
    <dbReference type="NCBI Taxonomy" id="500485"/>
    <lineage>
        <taxon>Eukaryota</taxon>
        <taxon>Fungi</taxon>
        <taxon>Dikarya</taxon>
        <taxon>Ascomycota</taxon>
        <taxon>Pezizomycotina</taxon>
        <taxon>Eurotiomycetes</taxon>
        <taxon>Eurotiomycetidae</taxon>
        <taxon>Eurotiales</taxon>
        <taxon>Aspergillaceae</taxon>
        <taxon>Penicillium</taxon>
        <taxon>Penicillium chrysogenum species complex</taxon>
    </lineage>
</organism>
<proteinExistence type="predicted"/>
<dbReference type="STRING" id="500485.B6HQP8"/>
<keyword evidence="3" id="KW-1185">Reference proteome</keyword>
<dbReference type="Proteomes" id="UP000000724">
    <property type="component" value="Contig Pc00c22"/>
</dbReference>
<dbReference type="eggNOG" id="ENOG502SWUH">
    <property type="taxonomic scope" value="Eukaryota"/>
</dbReference>
<evidence type="ECO:0000313" key="3">
    <source>
        <dbReference type="Proteomes" id="UP000000724"/>
    </source>
</evidence>
<dbReference type="OrthoDB" id="5427699at2759"/>
<dbReference type="VEuPathDB" id="FungiDB:PCH_Pc22g16030"/>
<feature type="region of interest" description="Disordered" evidence="1">
    <location>
        <begin position="147"/>
        <end position="206"/>
    </location>
</feature>
<feature type="compositionally biased region" description="Acidic residues" evidence="1">
    <location>
        <begin position="378"/>
        <end position="395"/>
    </location>
</feature>
<feature type="region of interest" description="Disordered" evidence="1">
    <location>
        <begin position="612"/>
        <end position="634"/>
    </location>
</feature>
<evidence type="ECO:0000256" key="1">
    <source>
        <dbReference type="SAM" id="MobiDB-lite"/>
    </source>
</evidence>
<dbReference type="AlphaFoldDB" id="B6HQP8"/>
<accession>B6HQP8</accession>
<evidence type="ECO:0000313" key="2">
    <source>
        <dbReference type="EMBL" id="CAP98891.1"/>
    </source>
</evidence>
<sequence length="811" mass="86941">MKTTKLLDGHGSLYKEVRFSPTETPIRRTKSVSATFPPVISGYGRTAFQDSARVNSFAMDTSYIDQSRALLQSQRLNFETERELFAQERQLWEKERALLRSKIAELEELVRGQGSRTNQLGSEAAKLVLAGGISQYNTNRFAAQVWEGTSPDSRPTRVFSDHESPDQSYLSPISENGNPPSLDRALSPQSRQVDRSAAPSHPVPIERLDSTLDGITLKSTALPPAVVARVITPPSPSPLVTPPDTAPSTAARPIEHRNSLKLKLSELGPPNENLLRHAGHTPMAIIDVDDSRRSTQEGTPLEVASQVEETPFAPVATNVHQPSENEISYFPDVPDDPALQGPLGLINDEEHDSNFLNELDQKLLDQAKNILGSGESADPNETDPESEFPREEEEPEIKFKKSTNFGTAFGISNSSHIMIYGDMCNITSFISNCTFLPHARVFVFSKLHLHNGIILSYMSYYNCTAQKLGVELVHKLYAAQGISVPPSISSCLAEISPSGPIWSWIEPLALYPHTFQVYTLLGGQKVHKGPCSRLVFRSSSSITVSKQHFQSSDLFNQHPSSYFQTNKSNQTTATMVSTTINFSGLMCLVLALGPANVLSAPQLPALPFPEMMNQAPETTNHGPGNSETSAGSGVNVGIPGGPFVNAGAGFHESHRGPCGPGSGSDQAAGAGVNVGIPGGPSVNVGNGMHHHEDGYPCPEPPIVVPTTTTVIPPPVETVIPPVETAHPPTWTVPTIVPPATFTTPISVPLTTAPPAWAPSSTPLIHRPAPTASASPSSVPSAPVQPVFNAGSALLPGSVLVVALPVILAFFN</sequence>
<feature type="compositionally biased region" description="Polar residues" evidence="1">
    <location>
        <begin position="166"/>
        <end position="179"/>
    </location>
</feature>
<dbReference type="EMBL" id="AM920437">
    <property type="protein sequence ID" value="CAP98891.1"/>
    <property type="molecule type" value="Genomic_DNA"/>
</dbReference>